<dbReference type="Proteomes" id="UP000887577">
    <property type="component" value="Unplaced"/>
</dbReference>
<dbReference type="WBParaSite" id="PSU_v2.g13409.t1">
    <property type="protein sequence ID" value="PSU_v2.g13409.t1"/>
    <property type="gene ID" value="PSU_v2.g13409"/>
</dbReference>
<organism evidence="1 2">
    <name type="scientific">Panagrolaimus superbus</name>
    <dbReference type="NCBI Taxonomy" id="310955"/>
    <lineage>
        <taxon>Eukaryota</taxon>
        <taxon>Metazoa</taxon>
        <taxon>Ecdysozoa</taxon>
        <taxon>Nematoda</taxon>
        <taxon>Chromadorea</taxon>
        <taxon>Rhabditida</taxon>
        <taxon>Tylenchina</taxon>
        <taxon>Panagrolaimomorpha</taxon>
        <taxon>Panagrolaimoidea</taxon>
        <taxon>Panagrolaimidae</taxon>
        <taxon>Panagrolaimus</taxon>
    </lineage>
</organism>
<evidence type="ECO:0000313" key="2">
    <source>
        <dbReference type="WBParaSite" id="PSU_v2.g13409.t1"/>
    </source>
</evidence>
<evidence type="ECO:0000313" key="1">
    <source>
        <dbReference type="Proteomes" id="UP000887577"/>
    </source>
</evidence>
<protein>
    <submittedName>
        <fullName evidence="2">Uncharacterized protein</fullName>
    </submittedName>
</protein>
<name>A0A914Y703_9BILA</name>
<sequence length="122" mass="14442">MTDFDVKIVQMAVILCYDQTKLSPAPRFEEKLQLLRFFDRYPIQKYKAELEEHLMKFIDETNACLLAQAAIESHCSKLKNKCAKYMKICAQNNVPILYLEKLDVKFRLKVLKTLFMHETLTY</sequence>
<dbReference type="AlphaFoldDB" id="A0A914Y703"/>
<keyword evidence="1" id="KW-1185">Reference proteome</keyword>
<proteinExistence type="predicted"/>
<dbReference type="InterPro" id="IPR011333">
    <property type="entry name" value="SKP1/BTB/POZ_sf"/>
</dbReference>
<accession>A0A914Y703</accession>
<reference evidence="2" key="1">
    <citation type="submission" date="2022-11" db="UniProtKB">
        <authorList>
            <consortium name="WormBaseParasite"/>
        </authorList>
    </citation>
    <scope>IDENTIFICATION</scope>
</reference>
<dbReference type="Gene3D" id="3.30.710.10">
    <property type="entry name" value="Potassium Channel Kv1.1, Chain A"/>
    <property type="match status" value="1"/>
</dbReference>